<protein>
    <submittedName>
        <fullName evidence="1">Uncharacterized protein</fullName>
    </submittedName>
</protein>
<dbReference type="Proteomes" id="UP000276133">
    <property type="component" value="Unassembled WGS sequence"/>
</dbReference>
<proteinExistence type="predicted"/>
<evidence type="ECO:0000313" key="1">
    <source>
        <dbReference type="EMBL" id="RNA24176.1"/>
    </source>
</evidence>
<dbReference type="AlphaFoldDB" id="A0A3M7RKU1"/>
<organism evidence="1 2">
    <name type="scientific">Brachionus plicatilis</name>
    <name type="common">Marine rotifer</name>
    <name type="synonym">Brachionus muelleri</name>
    <dbReference type="NCBI Taxonomy" id="10195"/>
    <lineage>
        <taxon>Eukaryota</taxon>
        <taxon>Metazoa</taxon>
        <taxon>Spiralia</taxon>
        <taxon>Gnathifera</taxon>
        <taxon>Rotifera</taxon>
        <taxon>Eurotatoria</taxon>
        <taxon>Monogononta</taxon>
        <taxon>Pseudotrocha</taxon>
        <taxon>Ploima</taxon>
        <taxon>Brachionidae</taxon>
        <taxon>Brachionus</taxon>
    </lineage>
</organism>
<keyword evidence="2" id="KW-1185">Reference proteome</keyword>
<comment type="caution">
    <text evidence="1">The sequence shown here is derived from an EMBL/GenBank/DDBJ whole genome shotgun (WGS) entry which is preliminary data.</text>
</comment>
<sequence>MINEVKKRGLVKLMTSGKNSYDQDDISVGADDFETNLNYHVKRLSELDLTNFKCFSSNLTIDQPSQNYQEMNILEFKQLDICLNKNFLSKKWHKILVEFAIRVDKTFANFFQNLKSGLS</sequence>
<gene>
    <name evidence="1" type="ORF">BpHYR1_006751</name>
</gene>
<evidence type="ECO:0000313" key="2">
    <source>
        <dbReference type="Proteomes" id="UP000276133"/>
    </source>
</evidence>
<reference evidence="1 2" key="1">
    <citation type="journal article" date="2018" name="Sci. Rep.">
        <title>Genomic signatures of local adaptation to the degree of environmental predictability in rotifers.</title>
        <authorList>
            <person name="Franch-Gras L."/>
            <person name="Hahn C."/>
            <person name="Garcia-Roger E.M."/>
            <person name="Carmona M.J."/>
            <person name="Serra M."/>
            <person name="Gomez A."/>
        </authorList>
    </citation>
    <scope>NUCLEOTIDE SEQUENCE [LARGE SCALE GENOMIC DNA]</scope>
    <source>
        <strain evidence="1">HYR1</strain>
    </source>
</reference>
<name>A0A3M7RKU1_BRAPC</name>
<dbReference type="EMBL" id="REGN01003160">
    <property type="protein sequence ID" value="RNA24176.1"/>
    <property type="molecule type" value="Genomic_DNA"/>
</dbReference>
<accession>A0A3M7RKU1</accession>